<dbReference type="AlphaFoldDB" id="A0A2P8DG30"/>
<keyword evidence="1" id="KW-0723">Serine/threonine-protein kinase</keyword>
<dbReference type="RefSeq" id="WP_106584146.1">
    <property type="nucleotide sequence ID" value="NZ_PYGA01000012.1"/>
</dbReference>
<dbReference type="InterPro" id="IPR036890">
    <property type="entry name" value="HATPase_C_sf"/>
</dbReference>
<dbReference type="InterPro" id="IPR003594">
    <property type="entry name" value="HATPase_dom"/>
</dbReference>
<dbReference type="OrthoDB" id="3478083at2"/>
<evidence type="ECO:0000256" key="1">
    <source>
        <dbReference type="ARBA" id="ARBA00022527"/>
    </source>
</evidence>
<proteinExistence type="predicted"/>
<dbReference type="Pfam" id="PF13581">
    <property type="entry name" value="HATPase_c_2"/>
    <property type="match status" value="1"/>
</dbReference>
<name>A0A2P8DG30_9ACTN</name>
<accession>A0A2P8DG30</accession>
<reference evidence="3 4" key="1">
    <citation type="submission" date="2018-03" db="EMBL/GenBank/DDBJ databases">
        <title>Genomic Encyclopedia of Archaeal and Bacterial Type Strains, Phase II (KMG-II): from individual species to whole genera.</title>
        <authorList>
            <person name="Goeker M."/>
        </authorList>
    </citation>
    <scope>NUCLEOTIDE SEQUENCE [LARGE SCALE GENOMIC DNA]</scope>
    <source>
        <strain evidence="3 4">DSM 45312</strain>
    </source>
</reference>
<dbReference type="EMBL" id="PYGA01000012">
    <property type="protein sequence ID" value="PSK96175.1"/>
    <property type="molecule type" value="Genomic_DNA"/>
</dbReference>
<dbReference type="InterPro" id="IPR050267">
    <property type="entry name" value="Anti-sigma-factor_SerPK"/>
</dbReference>
<keyword evidence="3" id="KW-0418">Kinase</keyword>
<keyword evidence="3" id="KW-0808">Transferase</keyword>
<evidence type="ECO:0000313" key="3">
    <source>
        <dbReference type="EMBL" id="PSK96175.1"/>
    </source>
</evidence>
<dbReference type="CDD" id="cd16936">
    <property type="entry name" value="HATPase_RsbW-like"/>
    <property type="match status" value="1"/>
</dbReference>
<protein>
    <submittedName>
        <fullName evidence="3">Histidine kinase-like protein</fullName>
    </submittedName>
</protein>
<dbReference type="Proteomes" id="UP000240542">
    <property type="component" value="Unassembled WGS sequence"/>
</dbReference>
<dbReference type="PANTHER" id="PTHR35526">
    <property type="entry name" value="ANTI-SIGMA-F FACTOR RSBW-RELATED"/>
    <property type="match status" value="1"/>
</dbReference>
<feature type="domain" description="Histidine kinase/HSP90-like ATPase" evidence="2">
    <location>
        <begin position="24"/>
        <end position="120"/>
    </location>
</feature>
<keyword evidence="4" id="KW-1185">Reference proteome</keyword>
<evidence type="ECO:0000259" key="2">
    <source>
        <dbReference type="Pfam" id="PF13581"/>
    </source>
</evidence>
<organism evidence="3 4">
    <name type="scientific">Murinocardiopsis flavida</name>
    <dbReference type="NCBI Taxonomy" id="645275"/>
    <lineage>
        <taxon>Bacteria</taxon>
        <taxon>Bacillati</taxon>
        <taxon>Actinomycetota</taxon>
        <taxon>Actinomycetes</taxon>
        <taxon>Streptosporangiales</taxon>
        <taxon>Nocardiopsidaceae</taxon>
        <taxon>Murinocardiopsis</taxon>
    </lineage>
</organism>
<dbReference type="GO" id="GO:0004674">
    <property type="term" value="F:protein serine/threonine kinase activity"/>
    <property type="evidence" value="ECO:0007669"/>
    <property type="project" value="UniProtKB-KW"/>
</dbReference>
<sequence>MTGPTGDAHHRGRCRRWNHLSEGDVVEARRLVTATGRTLGLGDEELGWAELMASELVTNALVHALGIGVEVEVWHCPLGCVVTEVRDGVAARPILPAHRGADLDAESGRGLAMVTGFSDGLCGAAPSHVPGTRKTVWFALPLADGAGPVSVRVLSSLIQIRNTRQHGPSSHTAASNTRVPVLDLRAGRVPDDRGAVTRAQRATA</sequence>
<comment type="caution">
    <text evidence="3">The sequence shown here is derived from an EMBL/GenBank/DDBJ whole genome shotgun (WGS) entry which is preliminary data.</text>
</comment>
<dbReference type="Gene3D" id="3.30.565.10">
    <property type="entry name" value="Histidine kinase-like ATPase, C-terminal domain"/>
    <property type="match status" value="1"/>
</dbReference>
<dbReference type="PANTHER" id="PTHR35526:SF3">
    <property type="entry name" value="ANTI-SIGMA-F FACTOR RSBW"/>
    <property type="match status" value="1"/>
</dbReference>
<gene>
    <name evidence="3" type="ORF">CLV63_11257</name>
</gene>
<evidence type="ECO:0000313" key="4">
    <source>
        <dbReference type="Proteomes" id="UP000240542"/>
    </source>
</evidence>